<dbReference type="InterPro" id="IPR036034">
    <property type="entry name" value="PDZ_sf"/>
</dbReference>
<feature type="region of interest" description="Disordered" evidence="4">
    <location>
        <begin position="260"/>
        <end position="279"/>
    </location>
</feature>
<evidence type="ECO:0000256" key="1">
    <source>
        <dbReference type="ARBA" id="ARBA00004316"/>
    </source>
</evidence>
<evidence type="ECO:0000256" key="2">
    <source>
        <dbReference type="ARBA" id="ARBA00022737"/>
    </source>
</evidence>
<feature type="compositionally biased region" description="Polar residues" evidence="4">
    <location>
        <begin position="475"/>
        <end position="485"/>
    </location>
</feature>
<keyword evidence="2" id="KW-0677">Repeat</keyword>
<feature type="compositionally biased region" description="Basic and acidic residues" evidence="4">
    <location>
        <begin position="210"/>
        <end position="220"/>
    </location>
</feature>
<dbReference type="InterPro" id="IPR001478">
    <property type="entry name" value="PDZ"/>
</dbReference>
<proteinExistence type="predicted"/>
<sequence>MFFLKKTGDPLTWKLVEEQPCPPLLASEELSNEDGNNRHSQVNSRMSDTSSQPDSRTEFHGNEAKIFIDTTGQSGLGCCICKGPPERPGIFVQSTKSNGVAREAGLRPGDQVLACNGHSFLHIPFAEAVYYLKSSKHLNLIVLKGAASDLFPGESSGYNSSASSLNGDIHASSGSNAPSESSASISTTGPGDIIVHENDQTSKRLSMVTEEIHQKDDEGSPNKSNIALDKNMEWDEVEQAWNKAEKETIVIEVRGEDPQGRIRSEEERLAEERRKLEEEQRKLLEEAQRLEEEKRKFEEEKRRTLQKSPSLVSSSSSSTESASSLAGALNQEILKRNERRENNPQPKEDERPKPGTVEQKKSLFSTAIDHEKRQQHEQLIEEFKRAHRKMFAHTLEGDTKDANVIPGESEAQRHRRIQKEIDHERNMVAQRVAGIVRQRQLRIERQHQECAETEREVSKHVVRNKSPPPPPPVTFTASSLNDLHI</sequence>
<feature type="compositionally biased region" description="Low complexity" evidence="4">
    <location>
        <begin position="308"/>
        <end position="324"/>
    </location>
</feature>
<feature type="region of interest" description="Disordered" evidence="4">
    <location>
        <begin position="451"/>
        <end position="485"/>
    </location>
</feature>
<feature type="domain" description="PDZ" evidence="5">
    <location>
        <begin position="65"/>
        <end position="135"/>
    </location>
</feature>
<keyword evidence="7" id="KW-1185">Reference proteome</keyword>
<dbReference type="Gene3D" id="2.30.42.10">
    <property type="match status" value="1"/>
</dbReference>
<organism evidence="6 7">
    <name type="scientific">Orchesella dallaii</name>
    <dbReference type="NCBI Taxonomy" id="48710"/>
    <lineage>
        <taxon>Eukaryota</taxon>
        <taxon>Metazoa</taxon>
        <taxon>Ecdysozoa</taxon>
        <taxon>Arthropoda</taxon>
        <taxon>Hexapoda</taxon>
        <taxon>Collembola</taxon>
        <taxon>Entomobryomorpha</taxon>
        <taxon>Entomobryoidea</taxon>
        <taxon>Orchesellidae</taxon>
        <taxon>Orchesellinae</taxon>
        <taxon>Orchesella</taxon>
    </lineage>
</organism>
<comment type="caution">
    <text evidence="6">The sequence shown here is derived from an EMBL/GenBank/DDBJ whole genome shotgun (WGS) entry which is preliminary data.</text>
</comment>
<dbReference type="PANTHER" id="PTHR23116">
    <property type="entry name" value="PDZ DOMAIN CONTAINING WHIRLIN AND HARMONIN-RELATED"/>
    <property type="match status" value="1"/>
</dbReference>
<feature type="region of interest" description="Disordered" evidence="4">
    <location>
        <begin position="210"/>
        <end position="229"/>
    </location>
</feature>
<dbReference type="PANTHER" id="PTHR23116:SF36">
    <property type="entry name" value="HARMONIN"/>
    <property type="match status" value="1"/>
</dbReference>
<feature type="compositionally biased region" description="Low complexity" evidence="4">
    <location>
        <begin position="171"/>
        <end position="186"/>
    </location>
</feature>
<evidence type="ECO:0000313" key="6">
    <source>
        <dbReference type="EMBL" id="CAL8078646.1"/>
    </source>
</evidence>
<name>A0ABP1PYL0_9HEXA</name>
<feature type="region of interest" description="Disordered" evidence="4">
    <location>
        <begin position="24"/>
        <end position="57"/>
    </location>
</feature>
<dbReference type="SUPFAM" id="SSF50156">
    <property type="entry name" value="PDZ domain-like"/>
    <property type="match status" value="1"/>
</dbReference>
<dbReference type="Proteomes" id="UP001642540">
    <property type="component" value="Unassembled WGS sequence"/>
</dbReference>
<evidence type="ECO:0000259" key="5">
    <source>
        <dbReference type="PROSITE" id="PS50106"/>
    </source>
</evidence>
<feature type="region of interest" description="Disordered" evidence="4">
    <location>
        <begin position="286"/>
        <end position="376"/>
    </location>
</feature>
<dbReference type="PROSITE" id="PS50106">
    <property type="entry name" value="PDZ"/>
    <property type="match status" value="1"/>
</dbReference>
<evidence type="ECO:0000256" key="4">
    <source>
        <dbReference type="SAM" id="MobiDB-lite"/>
    </source>
</evidence>
<protein>
    <recommendedName>
        <fullName evidence="5">PDZ domain-containing protein</fullName>
    </recommendedName>
</protein>
<feature type="compositionally biased region" description="Basic and acidic residues" evidence="4">
    <location>
        <begin position="286"/>
        <end position="303"/>
    </location>
</feature>
<accession>A0ABP1PYL0</accession>
<evidence type="ECO:0000313" key="7">
    <source>
        <dbReference type="Proteomes" id="UP001642540"/>
    </source>
</evidence>
<feature type="compositionally biased region" description="Polar residues" evidence="4">
    <location>
        <begin position="38"/>
        <end position="54"/>
    </location>
</feature>
<keyword evidence="3" id="KW-0966">Cell projection</keyword>
<gene>
    <name evidence="6" type="ORF">ODALV1_LOCUS4154</name>
</gene>
<dbReference type="EMBL" id="CAXLJM020000013">
    <property type="protein sequence ID" value="CAL8078646.1"/>
    <property type="molecule type" value="Genomic_DNA"/>
</dbReference>
<feature type="region of interest" description="Disordered" evidence="4">
    <location>
        <begin position="169"/>
        <end position="202"/>
    </location>
</feature>
<dbReference type="SMART" id="SM00228">
    <property type="entry name" value="PDZ"/>
    <property type="match status" value="1"/>
</dbReference>
<comment type="subcellular location">
    <subcellularLocation>
        <location evidence="1">Cell projection</location>
    </subcellularLocation>
</comment>
<dbReference type="InterPro" id="IPR051844">
    <property type="entry name" value="USH2_Complex_Protein"/>
</dbReference>
<feature type="compositionally biased region" description="Basic and acidic residues" evidence="4">
    <location>
        <begin position="333"/>
        <end position="361"/>
    </location>
</feature>
<reference evidence="6 7" key="1">
    <citation type="submission" date="2024-08" db="EMBL/GenBank/DDBJ databases">
        <authorList>
            <person name="Cucini C."/>
            <person name="Frati F."/>
        </authorList>
    </citation>
    <scope>NUCLEOTIDE SEQUENCE [LARGE SCALE GENOMIC DNA]</scope>
</reference>
<dbReference type="Pfam" id="PF00595">
    <property type="entry name" value="PDZ"/>
    <property type="match status" value="1"/>
</dbReference>
<evidence type="ECO:0000256" key="3">
    <source>
        <dbReference type="ARBA" id="ARBA00023273"/>
    </source>
</evidence>